<evidence type="ECO:0000256" key="19">
    <source>
        <dbReference type="SAM" id="Phobius"/>
    </source>
</evidence>
<dbReference type="OrthoDB" id="9799199at2"/>
<evidence type="ECO:0000256" key="9">
    <source>
        <dbReference type="ARBA" id="ARBA00022516"/>
    </source>
</evidence>
<keyword evidence="16" id="KW-0594">Phospholipid biosynthesis</keyword>
<evidence type="ECO:0000256" key="7">
    <source>
        <dbReference type="ARBA" id="ARBA00019373"/>
    </source>
</evidence>
<evidence type="ECO:0000313" key="20">
    <source>
        <dbReference type="EMBL" id="ADK84117.1"/>
    </source>
</evidence>
<protein>
    <recommendedName>
        <fullName evidence="7 18">Phosphatidate cytidylyltransferase</fullName>
        <ecNumber evidence="6 18">2.7.7.41</ecNumber>
    </recommendedName>
</protein>
<evidence type="ECO:0000256" key="16">
    <source>
        <dbReference type="ARBA" id="ARBA00023209"/>
    </source>
</evidence>
<comment type="subcellular location">
    <subcellularLocation>
        <location evidence="2">Cell membrane</location>
        <topology evidence="2">Multi-pass membrane protein</topology>
    </subcellularLocation>
</comment>
<comment type="catalytic activity">
    <reaction evidence="1 18">
        <text>a 1,2-diacyl-sn-glycero-3-phosphate + CTP + H(+) = a CDP-1,2-diacyl-sn-glycerol + diphosphate</text>
        <dbReference type="Rhea" id="RHEA:16229"/>
        <dbReference type="ChEBI" id="CHEBI:15378"/>
        <dbReference type="ChEBI" id="CHEBI:33019"/>
        <dbReference type="ChEBI" id="CHEBI:37563"/>
        <dbReference type="ChEBI" id="CHEBI:58332"/>
        <dbReference type="ChEBI" id="CHEBI:58608"/>
        <dbReference type="EC" id="2.7.7.41"/>
    </reaction>
</comment>
<evidence type="ECO:0000256" key="15">
    <source>
        <dbReference type="ARBA" id="ARBA00023136"/>
    </source>
</evidence>
<evidence type="ECO:0000256" key="13">
    <source>
        <dbReference type="ARBA" id="ARBA00022989"/>
    </source>
</evidence>
<keyword evidence="10 18" id="KW-0808">Transferase</keyword>
<evidence type="ECO:0000256" key="4">
    <source>
        <dbReference type="ARBA" id="ARBA00005189"/>
    </source>
</evidence>
<organism evidence="20 21">
    <name type="scientific">Desulfarculus baarsii (strain ATCC 33931 / DSM 2075 / LMG 7858 / VKM B-1802 / 2st14)</name>
    <dbReference type="NCBI Taxonomy" id="644282"/>
    <lineage>
        <taxon>Bacteria</taxon>
        <taxon>Pseudomonadati</taxon>
        <taxon>Thermodesulfobacteriota</taxon>
        <taxon>Desulfarculia</taxon>
        <taxon>Desulfarculales</taxon>
        <taxon>Desulfarculaceae</taxon>
        <taxon>Desulfarculus</taxon>
    </lineage>
</organism>
<dbReference type="PANTHER" id="PTHR46382">
    <property type="entry name" value="PHOSPHATIDATE CYTIDYLYLTRANSFERASE"/>
    <property type="match status" value="1"/>
</dbReference>
<feature type="transmembrane region" description="Helical" evidence="19">
    <location>
        <begin position="185"/>
        <end position="204"/>
    </location>
</feature>
<accession>E1QEY1</accession>
<dbReference type="GO" id="GO:0016024">
    <property type="term" value="P:CDP-diacylglycerol biosynthetic process"/>
    <property type="evidence" value="ECO:0007669"/>
    <property type="project" value="UniProtKB-UniPathway"/>
</dbReference>
<dbReference type="PANTHER" id="PTHR46382:SF1">
    <property type="entry name" value="PHOSPHATIDATE CYTIDYLYLTRANSFERASE"/>
    <property type="match status" value="1"/>
</dbReference>
<feature type="transmembrane region" description="Helical" evidence="19">
    <location>
        <begin position="63"/>
        <end position="84"/>
    </location>
</feature>
<keyword evidence="14" id="KW-0443">Lipid metabolism</keyword>
<evidence type="ECO:0000256" key="11">
    <source>
        <dbReference type="ARBA" id="ARBA00022692"/>
    </source>
</evidence>
<comment type="pathway">
    <text evidence="3 18">Phospholipid metabolism; CDP-diacylglycerol biosynthesis; CDP-diacylglycerol from sn-glycerol 3-phosphate: step 3/3.</text>
</comment>
<keyword evidence="11 18" id="KW-0812">Transmembrane</keyword>
<evidence type="ECO:0000256" key="6">
    <source>
        <dbReference type="ARBA" id="ARBA00012487"/>
    </source>
</evidence>
<dbReference type="InterPro" id="IPR000374">
    <property type="entry name" value="PC_trans"/>
</dbReference>
<dbReference type="RefSeq" id="WP_013257572.1">
    <property type="nucleotide sequence ID" value="NC_014365.1"/>
</dbReference>
<evidence type="ECO:0000256" key="12">
    <source>
        <dbReference type="ARBA" id="ARBA00022695"/>
    </source>
</evidence>
<sequence length="275" mass="28223">MAAEPVKSRWADLGLRVATGLVLFVGIVLLIMLAPLAALAGLVALVAMLGMGELLRMTTAGRWGLAEFAALGLAAALPLCALLGGAGLAAGLLVALLASSIAAVLAGDDLDLAWDKMTRRFWDVAYCGGLLACVLPLAALPGGRVLVIFCIISVAAADVGAYFAGHQFGRRKLAPRISPGKTIEGLIGGALLSFAVGGAFAALWLADTIWWLGGLVGLVLGLVSVGGDLLESSLKRQAGVKDSSGLLPGHGGVLDRIDGHVTAFPLFLLIRVIWW</sequence>
<evidence type="ECO:0000256" key="17">
    <source>
        <dbReference type="ARBA" id="ARBA00023264"/>
    </source>
</evidence>
<feature type="transmembrane region" description="Helical" evidence="19">
    <location>
        <begin position="90"/>
        <end position="108"/>
    </location>
</feature>
<keyword evidence="15 19" id="KW-0472">Membrane</keyword>
<gene>
    <name evidence="20" type="ordered locus">Deba_0745</name>
</gene>
<name>E1QEY1_DESB2</name>
<dbReference type="PROSITE" id="PS01315">
    <property type="entry name" value="CDS"/>
    <property type="match status" value="1"/>
</dbReference>
<evidence type="ECO:0000256" key="14">
    <source>
        <dbReference type="ARBA" id="ARBA00023098"/>
    </source>
</evidence>
<comment type="similarity">
    <text evidence="5 18">Belongs to the CDS family.</text>
</comment>
<evidence type="ECO:0000313" key="21">
    <source>
        <dbReference type="Proteomes" id="UP000009047"/>
    </source>
</evidence>
<dbReference type="GO" id="GO:0005886">
    <property type="term" value="C:plasma membrane"/>
    <property type="evidence" value="ECO:0007669"/>
    <property type="project" value="UniProtKB-SubCell"/>
</dbReference>
<dbReference type="Proteomes" id="UP000009047">
    <property type="component" value="Chromosome"/>
</dbReference>
<dbReference type="AlphaFoldDB" id="E1QEY1"/>
<dbReference type="Pfam" id="PF01148">
    <property type="entry name" value="CTP_transf_1"/>
    <property type="match status" value="1"/>
</dbReference>
<keyword evidence="8" id="KW-1003">Cell membrane</keyword>
<evidence type="ECO:0000256" key="5">
    <source>
        <dbReference type="ARBA" id="ARBA00010185"/>
    </source>
</evidence>
<dbReference type="EMBL" id="CP002085">
    <property type="protein sequence ID" value="ADK84117.1"/>
    <property type="molecule type" value="Genomic_DNA"/>
</dbReference>
<dbReference type="GO" id="GO:0004605">
    <property type="term" value="F:phosphatidate cytidylyltransferase activity"/>
    <property type="evidence" value="ECO:0007669"/>
    <property type="project" value="UniProtKB-EC"/>
</dbReference>
<proteinExistence type="inferred from homology"/>
<feature type="transmembrane region" description="Helical" evidence="19">
    <location>
        <begin position="145"/>
        <end position="164"/>
    </location>
</feature>
<dbReference type="KEGG" id="dbr:Deba_0745"/>
<keyword evidence="17" id="KW-1208">Phospholipid metabolism</keyword>
<evidence type="ECO:0000256" key="3">
    <source>
        <dbReference type="ARBA" id="ARBA00005119"/>
    </source>
</evidence>
<evidence type="ECO:0000256" key="18">
    <source>
        <dbReference type="RuleBase" id="RU003938"/>
    </source>
</evidence>
<reference evidence="20 21" key="1">
    <citation type="journal article" date="2010" name="Stand. Genomic Sci.">
        <title>Complete genome sequence of Desulfarculus baarsii type strain (2st14).</title>
        <authorList>
            <person name="Sun H."/>
            <person name="Spring S."/>
            <person name="Lapidus A."/>
            <person name="Davenport K."/>
            <person name="Del Rio T.G."/>
            <person name="Tice H."/>
            <person name="Nolan M."/>
            <person name="Copeland A."/>
            <person name="Cheng J.F."/>
            <person name="Lucas S."/>
            <person name="Tapia R."/>
            <person name="Goodwin L."/>
            <person name="Pitluck S."/>
            <person name="Ivanova N."/>
            <person name="Pagani I."/>
            <person name="Mavromatis K."/>
            <person name="Ovchinnikova G."/>
            <person name="Pati A."/>
            <person name="Chen A."/>
            <person name="Palaniappan K."/>
            <person name="Hauser L."/>
            <person name="Chang Y.J."/>
            <person name="Jeffries C.D."/>
            <person name="Detter J.C."/>
            <person name="Han C."/>
            <person name="Rohde M."/>
            <person name="Brambilla E."/>
            <person name="Goker M."/>
            <person name="Woyke T."/>
            <person name="Bristow J."/>
            <person name="Eisen J.A."/>
            <person name="Markowitz V."/>
            <person name="Hugenholtz P."/>
            <person name="Kyrpides N.C."/>
            <person name="Klenk H.P."/>
            <person name="Land M."/>
        </authorList>
    </citation>
    <scope>NUCLEOTIDE SEQUENCE [LARGE SCALE GENOMIC DNA]</scope>
    <source>
        <strain evidence="21">ATCC 33931 / DSM 2075 / LMG 7858 / VKM B-1802 / 2st14</strain>
    </source>
</reference>
<keyword evidence="21" id="KW-1185">Reference proteome</keyword>
<evidence type="ECO:0000256" key="8">
    <source>
        <dbReference type="ARBA" id="ARBA00022475"/>
    </source>
</evidence>
<dbReference type="UniPathway" id="UPA00557">
    <property type="reaction ID" value="UER00614"/>
</dbReference>
<keyword evidence="12 18" id="KW-0548">Nucleotidyltransferase</keyword>
<evidence type="ECO:0000256" key="10">
    <source>
        <dbReference type="ARBA" id="ARBA00022679"/>
    </source>
</evidence>
<dbReference type="EC" id="2.7.7.41" evidence="6 18"/>
<dbReference type="HOGENOM" id="CLU_037294_1_2_7"/>
<evidence type="ECO:0000256" key="2">
    <source>
        <dbReference type="ARBA" id="ARBA00004651"/>
    </source>
</evidence>
<dbReference type="STRING" id="644282.Deba_0745"/>
<feature type="transmembrane region" description="Helical" evidence="19">
    <location>
        <begin position="120"/>
        <end position="139"/>
    </location>
</feature>
<dbReference type="eggNOG" id="COG4589">
    <property type="taxonomic scope" value="Bacteria"/>
</dbReference>
<feature type="transmembrane region" description="Helical" evidence="19">
    <location>
        <begin position="20"/>
        <end position="51"/>
    </location>
</feature>
<keyword evidence="13 19" id="KW-1133">Transmembrane helix</keyword>
<feature type="transmembrane region" description="Helical" evidence="19">
    <location>
        <begin position="210"/>
        <end position="230"/>
    </location>
</feature>
<keyword evidence="9" id="KW-0444">Lipid biosynthesis</keyword>
<comment type="pathway">
    <text evidence="4">Lipid metabolism.</text>
</comment>
<evidence type="ECO:0000256" key="1">
    <source>
        <dbReference type="ARBA" id="ARBA00001698"/>
    </source>
</evidence>